<feature type="domain" description="Ketosynthase family 3 (KS3)" evidence="6">
    <location>
        <begin position="1"/>
        <end position="401"/>
    </location>
</feature>
<dbReference type="Pfam" id="PF14765">
    <property type="entry name" value="PS-DH"/>
    <property type="match status" value="1"/>
</dbReference>
<dbReference type="InterPro" id="IPR032821">
    <property type="entry name" value="PKS_assoc"/>
</dbReference>
<dbReference type="Pfam" id="PF16197">
    <property type="entry name" value="KAsynt_C_assoc"/>
    <property type="match status" value="1"/>
</dbReference>
<keyword evidence="3" id="KW-0808">Transferase</keyword>
<keyword evidence="2" id="KW-0597">Phosphoprotein</keyword>
<name>A0A8H7E0Y5_9EURO</name>
<feature type="region of interest" description="Disordered" evidence="5">
    <location>
        <begin position="430"/>
        <end position="466"/>
    </location>
</feature>
<feature type="region of interest" description="N-terminal hotdog fold" evidence="4">
    <location>
        <begin position="911"/>
        <end position="1040"/>
    </location>
</feature>
<dbReference type="InterPro" id="IPR016035">
    <property type="entry name" value="Acyl_Trfase/lysoPLipase"/>
</dbReference>
<dbReference type="SUPFAM" id="SSF53335">
    <property type="entry name" value="S-adenosyl-L-methionine-dependent methyltransferases"/>
    <property type="match status" value="1"/>
</dbReference>
<dbReference type="Pfam" id="PF00109">
    <property type="entry name" value="ketoacyl-synt"/>
    <property type="match status" value="1"/>
</dbReference>
<dbReference type="SMART" id="SM00825">
    <property type="entry name" value="PKS_KS"/>
    <property type="match status" value="1"/>
</dbReference>
<dbReference type="InterPro" id="IPR020807">
    <property type="entry name" value="PKS_DH"/>
</dbReference>
<dbReference type="EMBL" id="JAACFV010000258">
    <property type="protein sequence ID" value="KAF7502391.1"/>
    <property type="molecule type" value="Genomic_DNA"/>
</dbReference>
<dbReference type="Pfam" id="PF00698">
    <property type="entry name" value="Acyl_transf_1"/>
    <property type="match status" value="1"/>
</dbReference>
<evidence type="ECO:0000259" key="7">
    <source>
        <dbReference type="PROSITE" id="PS52019"/>
    </source>
</evidence>
<dbReference type="InterPro" id="IPR014031">
    <property type="entry name" value="Ketoacyl_synth_C"/>
</dbReference>
<dbReference type="Pfam" id="PF21089">
    <property type="entry name" value="PKS_DH_N"/>
    <property type="match status" value="1"/>
</dbReference>
<dbReference type="SUPFAM" id="SSF53901">
    <property type="entry name" value="Thiolase-like"/>
    <property type="match status" value="1"/>
</dbReference>
<evidence type="ECO:0000256" key="4">
    <source>
        <dbReference type="PROSITE-ProRule" id="PRU01363"/>
    </source>
</evidence>
<dbReference type="GO" id="GO:0004312">
    <property type="term" value="F:fatty acid synthase activity"/>
    <property type="evidence" value="ECO:0007669"/>
    <property type="project" value="TreeGrafter"/>
</dbReference>
<evidence type="ECO:0000256" key="2">
    <source>
        <dbReference type="ARBA" id="ARBA00022553"/>
    </source>
</evidence>
<dbReference type="Gene3D" id="3.40.50.150">
    <property type="entry name" value="Vaccinia Virus protein VP39"/>
    <property type="match status" value="1"/>
</dbReference>
<dbReference type="OrthoDB" id="329835at2759"/>
<dbReference type="GO" id="GO:0004315">
    <property type="term" value="F:3-oxoacyl-[acyl-carrier-protein] synthase activity"/>
    <property type="evidence" value="ECO:0007669"/>
    <property type="project" value="InterPro"/>
</dbReference>
<dbReference type="InterPro" id="IPR050091">
    <property type="entry name" value="PKS_NRPS_Biosynth_Enz"/>
</dbReference>
<dbReference type="InterPro" id="IPR014043">
    <property type="entry name" value="Acyl_transferase_dom"/>
</dbReference>
<evidence type="ECO:0000313" key="8">
    <source>
        <dbReference type="EMBL" id="KAF7502391.1"/>
    </source>
</evidence>
<keyword evidence="1" id="KW-0596">Phosphopantetheine</keyword>
<dbReference type="InterPro" id="IPR013217">
    <property type="entry name" value="Methyltransf_12"/>
</dbReference>
<evidence type="ECO:0008006" key="10">
    <source>
        <dbReference type="Google" id="ProtNLM"/>
    </source>
</evidence>
<comment type="caution">
    <text evidence="8">The sequence shown here is derived from an EMBL/GenBank/DDBJ whole genome shotgun (WGS) entry which is preliminary data.</text>
</comment>
<evidence type="ECO:0000313" key="9">
    <source>
        <dbReference type="Proteomes" id="UP000606974"/>
    </source>
</evidence>
<dbReference type="InterPro" id="IPR042104">
    <property type="entry name" value="PKS_dehydratase_sf"/>
</dbReference>
<evidence type="ECO:0000259" key="6">
    <source>
        <dbReference type="PROSITE" id="PS52004"/>
    </source>
</evidence>
<dbReference type="InterPro" id="IPR016036">
    <property type="entry name" value="Malonyl_transacylase_ACP-bd"/>
</dbReference>
<feature type="compositionally biased region" description="Low complexity" evidence="5">
    <location>
        <begin position="448"/>
        <end position="459"/>
    </location>
</feature>
<dbReference type="SUPFAM" id="SSF55048">
    <property type="entry name" value="Probable ACP-binding domain of malonyl-CoA ACP transacylase"/>
    <property type="match status" value="1"/>
</dbReference>
<organism evidence="8 9">
    <name type="scientific">Endocarpon pusillum</name>
    <dbReference type="NCBI Taxonomy" id="364733"/>
    <lineage>
        <taxon>Eukaryota</taxon>
        <taxon>Fungi</taxon>
        <taxon>Dikarya</taxon>
        <taxon>Ascomycota</taxon>
        <taxon>Pezizomycotina</taxon>
        <taxon>Eurotiomycetes</taxon>
        <taxon>Chaetothyriomycetidae</taxon>
        <taxon>Verrucariales</taxon>
        <taxon>Verrucariaceae</taxon>
        <taxon>Endocarpon</taxon>
    </lineage>
</organism>
<protein>
    <recommendedName>
        <fullName evidence="10">Carrier domain-containing protein</fullName>
    </recommendedName>
</protein>
<feature type="domain" description="PKS/mFAS DH" evidence="7">
    <location>
        <begin position="911"/>
        <end position="1207"/>
    </location>
</feature>
<dbReference type="InterPro" id="IPR029063">
    <property type="entry name" value="SAM-dependent_MTases_sf"/>
</dbReference>
<dbReference type="PROSITE" id="PS52019">
    <property type="entry name" value="PKS_MFAS_DH"/>
    <property type="match status" value="1"/>
</dbReference>
<gene>
    <name evidence="8" type="ORF">GJ744_005857</name>
</gene>
<dbReference type="InterPro" id="IPR049552">
    <property type="entry name" value="PKS_DH_N"/>
</dbReference>
<dbReference type="SUPFAM" id="SSF52151">
    <property type="entry name" value="FabD/lysophospholipase-like"/>
    <property type="match status" value="1"/>
</dbReference>
<evidence type="ECO:0000256" key="1">
    <source>
        <dbReference type="ARBA" id="ARBA00022450"/>
    </source>
</evidence>
<dbReference type="PANTHER" id="PTHR43775:SF50">
    <property type="entry name" value="HIGHLY REDUCING POLYKETIDE SYNTHASE SRDA"/>
    <property type="match status" value="1"/>
</dbReference>
<dbReference type="Gene3D" id="3.40.47.10">
    <property type="match status" value="1"/>
</dbReference>
<dbReference type="InterPro" id="IPR049900">
    <property type="entry name" value="PKS_mFAS_DH"/>
</dbReference>
<evidence type="ECO:0000256" key="5">
    <source>
        <dbReference type="SAM" id="MobiDB-lite"/>
    </source>
</evidence>
<dbReference type="CDD" id="cd02440">
    <property type="entry name" value="AdoMet_MTases"/>
    <property type="match status" value="1"/>
</dbReference>
<proteinExistence type="predicted"/>
<dbReference type="GO" id="GO:0044550">
    <property type="term" value="P:secondary metabolite biosynthetic process"/>
    <property type="evidence" value="ECO:0007669"/>
    <property type="project" value="TreeGrafter"/>
</dbReference>
<sequence>MDKRSGYSDFPESRVNIESWYHPEGLRPGSVVSRGGFFLKHDLNEFDHSFFGISAVEASWMDPAQKQLLEVAYEAFESSGLTTAELTGSKTGVYVGNFGLDHASMCWKDGEYLNPYTSTGTGGTILSNRISYIFNLKGPSFTLDTACSSSFYALHLACMGLYNGDCSGALVCAPNAIRSIEAQLTSSKLGAISPTSRCHTFDASADGYARADGFGAVYIMRLSEAIRSGKPIRAVVRGTAIGANGHGAGLTHPDSEGQAGVIRKAYAAAGIHDLSQTGYFECHGTGTPVGDPIETHSVGSVFASTRAQNDPLLIGGVKSNLGHSEAAAGITALIKTVLAIEKKIIPPTIGVVNPNPAIKFDEWKLKIVTDAMPWPANIPMRRASVNSFGYGGANAHTILEGLDSVLPLFEGRMTVSKQFLGHNIPFAFDSSDTSEEEAGSPSRHSRDSSPPTSLSLSSDPPEEDEVPKVVLCTAKNEESLGKTVKVMRDLLATRPIEDVAYTLSNRSKFSHRAVALVEPGSEPNFTTGEVTDEIQLGFIFTGQGAQWPQMGKELLSFPVFLESIRQIDIALAALPLAPSWRVEETIKADISASEMDEPRVAQLMSIALEVALVDLLADWNVTPTFVAGHSSGEIAAAYAAGYLTKGEAVAVAYYRGRAVSETKQPPGGMLAVGLSAEESEKLLLKDGKVVVGAVNSPRSVTLSGDADAIAAIKEDLDNKKVFNRLLATKARAYHSPYMVSAAEAYSIPLHDIKRPPGQPKIHVKYFSTVTGGLWTEDELPMAYWVRNMESPVLFYKAISAMREAGMTHSLEIGPHSTLRSPILDIVKAIVSNKPKPFTYMSSLRRNADGVRCVLTTCGELALCGYELDVARINGKGALLLDFPSYQWDHSRILFHENRADREWRFRPYPRHDLLGSATPGTAMSVRIWRNILSLNNVPWLADHKVGDHYIFPAAGFMSMGVEAMRQVREDPGDIFVLEGVHIGAAMMVDTDIEVFLTMRKQALGDTTISGSWWEFNVSSVKDGISTEHAKGRISCSTRNEHSGSKILPAAEMARAQSIHENRWYEEITTKKGLVFGPSFRRLSEIALEAQQHRASAKVKMETSPDMTGMKFESEYIVHPTVLDTCLQLSILAAGNSESAQAFVPVSVDRLEILKKRGNETHGMLESHGHYVGFKGLYGSAQLLNPVGEVVIGLRGLRFVGIPAGGDIVPARKREAFWRLVWDDDYDAITKENEELYFPSEKYWPKQYDYPRKRRVYLTKMVIRQFSQKYPHLMTMEPLNTENKHFIEWAHWLLDEIKRDHPAMYNMTPAEREIEIEKERPLAPPGTEWSWALYENLHRVISGEISVLDITTSHELLGKFYATQLIYDKFERVVEIMGLKDPNMKILEIGAGTGSATELVLKRLTLGGTKRYSTYLYTDISASFFVHASAKFAQYEDIEYKLYDMEKDPEEQDYEPASFDLVIASCTVHATANITNTLKTIRKLLKPGGKILLSEITAEWHDQTFTMVSQITVCYIPRG</sequence>
<dbReference type="InterPro" id="IPR049551">
    <property type="entry name" value="PKS_DH_C"/>
</dbReference>
<dbReference type="CDD" id="cd00833">
    <property type="entry name" value="PKS"/>
    <property type="match status" value="1"/>
</dbReference>
<feature type="active site" description="Proton acceptor; for dehydratase activity" evidence="4">
    <location>
        <position position="943"/>
    </location>
</feature>
<dbReference type="PROSITE" id="PS52004">
    <property type="entry name" value="KS3_2"/>
    <property type="match status" value="1"/>
</dbReference>
<dbReference type="InterPro" id="IPR020841">
    <property type="entry name" value="PKS_Beta-ketoAc_synthase_dom"/>
</dbReference>
<dbReference type="InterPro" id="IPR014030">
    <property type="entry name" value="Ketoacyl_synth_N"/>
</dbReference>
<evidence type="ECO:0000256" key="3">
    <source>
        <dbReference type="ARBA" id="ARBA00022679"/>
    </source>
</evidence>
<accession>A0A8H7E0Y5</accession>
<dbReference type="Proteomes" id="UP000606974">
    <property type="component" value="Unassembled WGS sequence"/>
</dbReference>
<dbReference type="Gene3D" id="3.10.129.110">
    <property type="entry name" value="Polyketide synthase dehydratase"/>
    <property type="match status" value="1"/>
</dbReference>
<dbReference type="Pfam" id="PF08242">
    <property type="entry name" value="Methyltransf_12"/>
    <property type="match status" value="1"/>
</dbReference>
<dbReference type="GO" id="GO:0006633">
    <property type="term" value="P:fatty acid biosynthetic process"/>
    <property type="evidence" value="ECO:0007669"/>
    <property type="project" value="InterPro"/>
</dbReference>
<feature type="active site" description="Proton donor; for dehydratase activity" evidence="4">
    <location>
        <position position="1123"/>
    </location>
</feature>
<dbReference type="Gene3D" id="3.40.366.10">
    <property type="entry name" value="Malonyl-Coenzyme A Acyl Carrier Protein, domain 2"/>
    <property type="match status" value="1"/>
</dbReference>
<dbReference type="InterPro" id="IPR018201">
    <property type="entry name" value="Ketoacyl_synth_AS"/>
</dbReference>
<dbReference type="InterPro" id="IPR016039">
    <property type="entry name" value="Thiolase-like"/>
</dbReference>
<reference evidence="8" key="1">
    <citation type="submission" date="2020-02" db="EMBL/GenBank/DDBJ databases">
        <authorList>
            <person name="Palmer J.M."/>
        </authorList>
    </citation>
    <scope>NUCLEOTIDE SEQUENCE</scope>
    <source>
        <strain evidence="8">EPUS1.4</strain>
        <tissue evidence="8">Thallus</tissue>
    </source>
</reference>
<dbReference type="PANTHER" id="PTHR43775">
    <property type="entry name" value="FATTY ACID SYNTHASE"/>
    <property type="match status" value="1"/>
</dbReference>
<dbReference type="SMART" id="SM00826">
    <property type="entry name" value="PKS_DH"/>
    <property type="match status" value="1"/>
</dbReference>
<dbReference type="SMART" id="SM00827">
    <property type="entry name" value="PKS_AT"/>
    <property type="match status" value="1"/>
</dbReference>
<keyword evidence="9" id="KW-1185">Reference proteome</keyword>
<dbReference type="InterPro" id="IPR001227">
    <property type="entry name" value="Ac_transferase_dom_sf"/>
</dbReference>
<dbReference type="Pfam" id="PF02801">
    <property type="entry name" value="Ketoacyl-synt_C"/>
    <property type="match status" value="1"/>
</dbReference>
<dbReference type="PROSITE" id="PS00606">
    <property type="entry name" value="KS3_1"/>
    <property type="match status" value="1"/>
</dbReference>
<feature type="region of interest" description="C-terminal hotdog fold" evidence="4">
    <location>
        <begin position="1055"/>
        <end position="1207"/>
    </location>
</feature>